<dbReference type="GO" id="GO:0016020">
    <property type="term" value="C:membrane"/>
    <property type="evidence" value="ECO:0007669"/>
    <property type="project" value="UniProtKB-SubCell"/>
</dbReference>
<dbReference type="AlphaFoldDB" id="A0A8K0K654"/>
<evidence type="ECO:0000256" key="5">
    <source>
        <dbReference type="SAM" id="Phobius"/>
    </source>
</evidence>
<gene>
    <name evidence="7" type="ORF">J437_LFUL005525</name>
</gene>
<reference evidence="7" key="1">
    <citation type="submission" date="2013-04" db="EMBL/GenBank/DDBJ databases">
        <authorList>
            <person name="Qu J."/>
            <person name="Murali S.C."/>
            <person name="Bandaranaike D."/>
            <person name="Bellair M."/>
            <person name="Blankenburg K."/>
            <person name="Chao H."/>
            <person name="Dinh H."/>
            <person name="Doddapaneni H."/>
            <person name="Downs B."/>
            <person name="Dugan-Rocha S."/>
            <person name="Elkadiri S."/>
            <person name="Gnanaolivu R.D."/>
            <person name="Hernandez B."/>
            <person name="Javaid M."/>
            <person name="Jayaseelan J.C."/>
            <person name="Lee S."/>
            <person name="Li M."/>
            <person name="Ming W."/>
            <person name="Munidasa M."/>
            <person name="Muniz J."/>
            <person name="Nguyen L."/>
            <person name="Ongeri F."/>
            <person name="Osuji N."/>
            <person name="Pu L.-L."/>
            <person name="Puazo M."/>
            <person name="Qu C."/>
            <person name="Quiroz J."/>
            <person name="Raj R."/>
            <person name="Weissenberger G."/>
            <person name="Xin Y."/>
            <person name="Zou X."/>
            <person name="Han Y."/>
            <person name="Richards S."/>
            <person name="Worley K."/>
            <person name="Muzny D."/>
            <person name="Gibbs R."/>
        </authorList>
    </citation>
    <scope>NUCLEOTIDE SEQUENCE</scope>
    <source>
        <strain evidence="7">Sampled in the wild</strain>
    </source>
</reference>
<dbReference type="PANTHER" id="PTHR11662:SF399">
    <property type="entry name" value="FI19708P1-RELATED"/>
    <property type="match status" value="1"/>
</dbReference>
<keyword evidence="2 5" id="KW-0812">Transmembrane</keyword>
<organism evidence="7 8">
    <name type="scientific">Ladona fulva</name>
    <name type="common">Scarce chaser dragonfly</name>
    <name type="synonym">Libellula fulva</name>
    <dbReference type="NCBI Taxonomy" id="123851"/>
    <lineage>
        <taxon>Eukaryota</taxon>
        <taxon>Metazoa</taxon>
        <taxon>Ecdysozoa</taxon>
        <taxon>Arthropoda</taxon>
        <taxon>Hexapoda</taxon>
        <taxon>Insecta</taxon>
        <taxon>Pterygota</taxon>
        <taxon>Palaeoptera</taxon>
        <taxon>Odonata</taxon>
        <taxon>Epiprocta</taxon>
        <taxon>Anisoptera</taxon>
        <taxon>Libelluloidea</taxon>
        <taxon>Libellulidae</taxon>
        <taxon>Ladona</taxon>
    </lineage>
</organism>
<evidence type="ECO:0000256" key="4">
    <source>
        <dbReference type="ARBA" id="ARBA00023136"/>
    </source>
</evidence>
<evidence type="ECO:0000256" key="2">
    <source>
        <dbReference type="ARBA" id="ARBA00022692"/>
    </source>
</evidence>
<keyword evidence="4 5" id="KW-0472">Membrane</keyword>
<dbReference type="SUPFAM" id="SSF103473">
    <property type="entry name" value="MFS general substrate transporter"/>
    <property type="match status" value="1"/>
</dbReference>
<proteinExistence type="predicted"/>
<dbReference type="EMBL" id="KZ308293">
    <property type="protein sequence ID" value="KAG8226708.1"/>
    <property type="molecule type" value="Genomic_DNA"/>
</dbReference>
<dbReference type="Proteomes" id="UP000792457">
    <property type="component" value="Unassembled WGS sequence"/>
</dbReference>
<evidence type="ECO:0000313" key="7">
    <source>
        <dbReference type="EMBL" id="KAG8226708.1"/>
    </source>
</evidence>
<dbReference type="GO" id="GO:0006820">
    <property type="term" value="P:monoatomic anion transport"/>
    <property type="evidence" value="ECO:0007669"/>
    <property type="project" value="TreeGrafter"/>
</dbReference>
<reference evidence="7" key="2">
    <citation type="submission" date="2017-10" db="EMBL/GenBank/DDBJ databases">
        <title>Ladona fulva Genome sequencing and assembly.</title>
        <authorList>
            <person name="Murali S."/>
            <person name="Richards S."/>
            <person name="Bandaranaike D."/>
            <person name="Bellair M."/>
            <person name="Blankenburg K."/>
            <person name="Chao H."/>
            <person name="Dinh H."/>
            <person name="Doddapaneni H."/>
            <person name="Dugan-Rocha S."/>
            <person name="Elkadiri S."/>
            <person name="Gnanaolivu R."/>
            <person name="Hernandez B."/>
            <person name="Skinner E."/>
            <person name="Javaid M."/>
            <person name="Lee S."/>
            <person name="Li M."/>
            <person name="Ming W."/>
            <person name="Munidasa M."/>
            <person name="Muniz J."/>
            <person name="Nguyen L."/>
            <person name="Hughes D."/>
            <person name="Osuji N."/>
            <person name="Pu L.-L."/>
            <person name="Puazo M."/>
            <person name="Qu C."/>
            <person name="Quiroz J."/>
            <person name="Raj R."/>
            <person name="Weissenberger G."/>
            <person name="Xin Y."/>
            <person name="Zou X."/>
            <person name="Han Y."/>
            <person name="Worley K."/>
            <person name="Muzny D."/>
            <person name="Gibbs R."/>
        </authorList>
    </citation>
    <scope>NUCLEOTIDE SEQUENCE</scope>
    <source>
        <strain evidence="7">Sampled in the wild</strain>
    </source>
</reference>
<dbReference type="InterPro" id="IPR011701">
    <property type="entry name" value="MFS"/>
</dbReference>
<dbReference type="InterPro" id="IPR036259">
    <property type="entry name" value="MFS_trans_sf"/>
</dbReference>
<keyword evidence="3 5" id="KW-1133">Transmembrane helix</keyword>
<dbReference type="GO" id="GO:0022857">
    <property type="term" value="F:transmembrane transporter activity"/>
    <property type="evidence" value="ECO:0007669"/>
    <property type="project" value="InterPro"/>
</dbReference>
<dbReference type="InterPro" id="IPR020846">
    <property type="entry name" value="MFS_dom"/>
</dbReference>
<dbReference type="OrthoDB" id="2985014at2759"/>
<name>A0A8K0K654_LADFU</name>
<dbReference type="Pfam" id="PF07690">
    <property type="entry name" value="MFS_1"/>
    <property type="match status" value="1"/>
</dbReference>
<protein>
    <recommendedName>
        <fullName evidence="6">Major facilitator superfamily (MFS) profile domain-containing protein</fullName>
    </recommendedName>
</protein>
<evidence type="ECO:0000259" key="6">
    <source>
        <dbReference type="PROSITE" id="PS50850"/>
    </source>
</evidence>
<evidence type="ECO:0000256" key="1">
    <source>
        <dbReference type="ARBA" id="ARBA00004141"/>
    </source>
</evidence>
<evidence type="ECO:0000313" key="8">
    <source>
        <dbReference type="Proteomes" id="UP000792457"/>
    </source>
</evidence>
<evidence type="ECO:0000256" key="3">
    <source>
        <dbReference type="ARBA" id="ARBA00022989"/>
    </source>
</evidence>
<comment type="caution">
    <text evidence="7">The sequence shown here is derived from an EMBL/GenBank/DDBJ whole genome shotgun (WGS) entry which is preliminary data.</text>
</comment>
<keyword evidence="8" id="KW-1185">Reference proteome</keyword>
<dbReference type="Gene3D" id="1.20.1250.20">
    <property type="entry name" value="MFS general substrate transporter like domains"/>
    <property type="match status" value="1"/>
</dbReference>
<feature type="domain" description="Major facilitator superfamily (MFS) profile" evidence="6">
    <location>
        <begin position="19"/>
        <end position="153"/>
    </location>
</feature>
<comment type="subcellular location">
    <subcellularLocation>
        <location evidence="1">Membrane</location>
        <topology evidence="1">Multi-pass membrane protein</topology>
    </subcellularLocation>
</comment>
<dbReference type="PANTHER" id="PTHR11662">
    <property type="entry name" value="SOLUTE CARRIER FAMILY 17"/>
    <property type="match status" value="1"/>
</dbReference>
<dbReference type="InterPro" id="IPR050382">
    <property type="entry name" value="MFS_Na/Anion_cotransporter"/>
</dbReference>
<accession>A0A8K0K654</accession>
<sequence length="153" mass="16956">METCSELIPARLVLGIMAFFALMFTQMLRANLYISIVGMVNYDIRSTNNSDSVQYQSSNSTLLPEENDISHLKGFEWDEATQGILFSAFYWCYWLTELPGGVMAQKWGGRKVLGVSIMVAALLNAMVPMASKVHLALLAVIRAVQGLSLTVSR</sequence>
<feature type="transmembrane region" description="Helical" evidence="5">
    <location>
        <begin position="12"/>
        <end position="34"/>
    </location>
</feature>
<dbReference type="PROSITE" id="PS50850">
    <property type="entry name" value="MFS"/>
    <property type="match status" value="1"/>
</dbReference>